<dbReference type="AlphaFoldDB" id="A0A1F7JUI3"/>
<comment type="caution">
    <text evidence="1">The sequence shown here is derived from an EMBL/GenBank/DDBJ whole genome shotgun (WGS) entry which is preliminary data.</text>
</comment>
<protein>
    <recommendedName>
        <fullName evidence="3">DUF2283 domain-containing protein</fullName>
    </recommendedName>
</protein>
<dbReference type="Pfam" id="PF10049">
    <property type="entry name" value="DUF2283"/>
    <property type="match status" value="1"/>
</dbReference>
<reference evidence="1 2" key="1">
    <citation type="journal article" date="2016" name="Nat. Commun.">
        <title>Thousands of microbial genomes shed light on interconnected biogeochemical processes in an aquifer system.</title>
        <authorList>
            <person name="Anantharaman K."/>
            <person name="Brown C.T."/>
            <person name="Hug L.A."/>
            <person name="Sharon I."/>
            <person name="Castelle C.J."/>
            <person name="Probst A.J."/>
            <person name="Thomas B.C."/>
            <person name="Singh A."/>
            <person name="Wilkins M.J."/>
            <person name="Karaoz U."/>
            <person name="Brodie E.L."/>
            <person name="Williams K.H."/>
            <person name="Hubbard S.S."/>
            <person name="Banfield J.F."/>
        </authorList>
    </citation>
    <scope>NUCLEOTIDE SEQUENCE [LARGE SCALE GENOMIC DNA]</scope>
</reference>
<proteinExistence type="predicted"/>
<accession>A0A1F7JUI3</accession>
<sequence>MQGGVLMRVHYDKDEDILMIELARKKVDDAYETDQMIVHVTEDREPVLLEIFKASKFLKDLGKVVPRNLQREVWNKVYSPITHQIKSPRTRSQS</sequence>
<dbReference type="Proteomes" id="UP000176269">
    <property type="component" value="Unassembled WGS sequence"/>
</dbReference>
<gene>
    <name evidence="1" type="ORF">A3I56_01240</name>
</gene>
<organism evidence="1 2">
    <name type="scientific">Candidatus Roizmanbacteria bacterium RIFCSPLOWO2_02_FULL_43_10</name>
    <dbReference type="NCBI Taxonomy" id="1802078"/>
    <lineage>
        <taxon>Bacteria</taxon>
        <taxon>Candidatus Roizmaniibacteriota</taxon>
    </lineage>
</organism>
<name>A0A1F7JUI3_9BACT</name>
<dbReference type="EMBL" id="MGBC01000047">
    <property type="protein sequence ID" value="OGK59252.1"/>
    <property type="molecule type" value="Genomic_DNA"/>
</dbReference>
<evidence type="ECO:0000313" key="1">
    <source>
        <dbReference type="EMBL" id="OGK59252.1"/>
    </source>
</evidence>
<dbReference type="InterPro" id="IPR019270">
    <property type="entry name" value="DUF2283"/>
</dbReference>
<evidence type="ECO:0000313" key="2">
    <source>
        <dbReference type="Proteomes" id="UP000176269"/>
    </source>
</evidence>
<evidence type="ECO:0008006" key="3">
    <source>
        <dbReference type="Google" id="ProtNLM"/>
    </source>
</evidence>